<name>A0A089LZ22_9BACL</name>
<evidence type="ECO:0000313" key="1">
    <source>
        <dbReference type="EMBL" id="AIQ64503.1"/>
    </source>
</evidence>
<accession>A0A089LZ22</accession>
<dbReference type="STRING" id="169760.PSTEL_16740"/>
<keyword evidence="2" id="KW-1185">Reference proteome</keyword>
<protein>
    <submittedName>
        <fullName evidence="1">Uncharacterized protein</fullName>
    </submittedName>
</protein>
<dbReference type="EMBL" id="CP009286">
    <property type="protein sequence ID" value="AIQ64503.1"/>
    <property type="molecule type" value="Genomic_DNA"/>
</dbReference>
<dbReference type="Proteomes" id="UP000029507">
    <property type="component" value="Chromosome"/>
</dbReference>
<dbReference type="AlphaFoldDB" id="A0A089LZ22"/>
<dbReference type="KEGG" id="pste:PSTEL_16740"/>
<proteinExistence type="predicted"/>
<evidence type="ECO:0000313" key="2">
    <source>
        <dbReference type="Proteomes" id="UP000029507"/>
    </source>
</evidence>
<dbReference type="HOGENOM" id="CLU_144049_0_0_9"/>
<sequence length="112" mass="13427">MNLKLVPLRIPSGWSVTLNDFTESYPERFIDDDYEHRWEFKEDILQLRSKSRNKIIDLGWYPEFSADGQYKLVLVDTSEEDEEGSFCWNVIFEFESKSIEDIRLKIEELLQL</sequence>
<organism evidence="1 2">
    <name type="scientific">Paenibacillus stellifer</name>
    <dbReference type="NCBI Taxonomy" id="169760"/>
    <lineage>
        <taxon>Bacteria</taxon>
        <taxon>Bacillati</taxon>
        <taxon>Bacillota</taxon>
        <taxon>Bacilli</taxon>
        <taxon>Bacillales</taxon>
        <taxon>Paenibacillaceae</taxon>
        <taxon>Paenibacillus</taxon>
    </lineage>
</organism>
<gene>
    <name evidence="1" type="ORF">PSTEL_16740</name>
</gene>
<dbReference type="OrthoDB" id="3532550at2"/>
<dbReference type="RefSeq" id="WP_038696828.1">
    <property type="nucleotide sequence ID" value="NZ_CP009286.1"/>
</dbReference>
<reference evidence="1 2" key="1">
    <citation type="submission" date="2014-08" db="EMBL/GenBank/DDBJ databases">
        <title>Comparative genomics of the Paenibacillus odorifer group.</title>
        <authorList>
            <person name="den Bakker H.C."/>
            <person name="Tsai Y.-C."/>
            <person name="Martin N."/>
            <person name="Korlach J."/>
            <person name="Wiedmann M."/>
        </authorList>
    </citation>
    <scope>NUCLEOTIDE SEQUENCE [LARGE SCALE GENOMIC DNA]</scope>
    <source>
        <strain evidence="1 2">DSM 14472</strain>
    </source>
</reference>